<dbReference type="AlphaFoldDB" id="A0A8S1E1X3"/>
<evidence type="ECO:0000313" key="3">
    <source>
        <dbReference type="Proteomes" id="UP000494165"/>
    </source>
</evidence>
<protein>
    <submittedName>
        <fullName evidence="2">Uncharacterized protein</fullName>
    </submittedName>
</protein>
<gene>
    <name evidence="2" type="ORF">CLODIP_2_CD02840</name>
</gene>
<keyword evidence="3" id="KW-1185">Reference proteome</keyword>
<sequence length="121" mass="13823">MRATITIFLLIGLAQQCRVNPVSLESALKMFGLPAVSVTETSTDAPAEDIMQTPDEFLQSTLLRWARAVFSEGFDRWKQMNYDFDAPLNDFRWTFKKIAQENEEFITAEPLADDIMIQANK</sequence>
<name>A0A8S1E1X3_9INSE</name>
<dbReference type="Proteomes" id="UP000494165">
    <property type="component" value="Unassembled WGS sequence"/>
</dbReference>
<evidence type="ECO:0000256" key="1">
    <source>
        <dbReference type="SAM" id="SignalP"/>
    </source>
</evidence>
<comment type="caution">
    <text evidence="2">The sequence shown here is derived from an EMBL/GenBank/DDBJ whole genome shotgun (WGS) entry which is preliminary data.</text>
</comment>
<dbReference type="EMBL" id="CADEPI010000465">
    <property type="protein sequence ID" value="CAB3386247.1"/>
    <property type="molecule type" value="Genomic_DNA"/>
</dbReference>
<evidence type="ECO:0000313" key="2">
    <source>
        <dbReference type="EMBL" id="CAB3386247.1"/>
    </source>
</evidence>
<keyword evidence="1" id="KW-0732">Signal</keyword>
<accession>A0A8S1E1X3</accession>
<reference evidence="2 3" key="1">
    <citation type="submission" date="2020-04" db="EMBL/GenBank/DDBJ databases">
        <authorList>
            <person name="Alioto T."/>
            <person name="Alioto T."/>
            <person name="Gomez Garrido J."/>
        </authorList>
    </citation>
    <scope>NUCLEOTIDE SEQUENCE [LARGE SCALE GENOMIC DNA]</scope>
</reference>
<organism evidence="2 3">
    <name type="scientific">Cloeon dipterum</name>
    <dbReference type="NCBI Taxonomy" id="197152"/>
    <lineage>
        <taxon>Eukaryota</taxon>
        <taxon>Metazoa</taxon>
        <taxon>Ecdysozoa</taxon>
        <taxon>Arthropoda</taxon>
        <taxon>Hexapoda</taxon>
        <taxon>Insecta</taxon>
        <taxon>Pterygota</taxon>
        <taxon>Palaeoptera</taxon>
        <taxon>Ephemeroptera</taxon>
        <taxon>Pisciforma</taxon>
        <taxon>Baetidae</taxon>
        <taxon>Cloeon</taxon>
    </lineage>
</organism>
<feature type="signal peptide" evidence="1">
    <location>
        <begin position="1"/>
        <end position="19"/>
    </location>
</feature>
<proteinExistence type="predicted"/>
<feature type="chain" id="PRO_5035879195" evidence="1">
    <location>
        <begin position="20"/>
        <end position="121"/>
    </location>
</feature>